<dbReference type="PANTHER" id="PTHR24241:SF190">
    <property type="entry name" value="CARDIOACCELERATORY PEPTIDE RECEPTOR-LIKE PROTEIN"/>
    <property type="match status" value="1"/>
</dbReference>
<name>A0A8X6IN03_NEPPI</name>
<dbReference type="GO" id="GO:0005886">
    <property type="term" value="C:plasma membrane"/>
    <property type="evidence" value="ECO:0007669"/>
    <property type="project" value="UniProtKB-SubCell"/>
</dbReference>
<dbReference type="Proteomes" id="UP000887013">
    <property type="component" value="Unassembled WGS sequence"/>
</dbReference>
<evidence type="ECO:0000256" key="1">
    <source>
        <dbReference type="ARBA" id="ARBA00004651"/>
    </source>
</evidence>
<dbReference type="OrthoDB" id="6422738at2759"/>
<keyword evidence="7 10" id="KW-0675">Receptor</keyword>
<keyword evidence="5 8" id="KW-1133">Transmembrane helix</keyword>
<evidence type="ECO:0000256" key="7">
    <source>
        <dbReference type="ARBA" id="ARBA00023170"/>
    </source>
</evidence>
<evidence type="ECO:0000256" key="3">
    <source>
        <dbReference type="ARBA" id="ARBA00022475"/>
    </source>
</evidence>
<keyword evidence="4 8" id="KW-0812">Transmembrane</keyword>
<evidence type="ECO:0000313" key="10">
    <source>
        <dbReference type="EMBL" id="GFS51717.1"/>
    </source>
</evidence>
<organism evidence="10 11">
    <name type="scientific">Nephila pilipes</name>
    <name type="common">Giant wood spider</name>
    <name type="synonym">Nephila maculata</name>
    <dbReference type="NCBI Taxonomy" id="299642"/>
    <lineage>
        <taxon>Eukaryota</taxon>
        <taxon>Metazoa</taxon>
        <taxon>Ecdysozoa</taxon>
        <taxon>Arthropoda</taxon>
        <taxon>Chelicerata</taxon>
        <taxon>Arachnida</taxon>
        <taxon>Araneae</taxon>
        <taxon>Araneomorphae</taxon>
        <taxon>Entelegynae</taxon>
        <taxon>Araneoidea</taxon>
        <taxon>Nephilidae</taxon>
        <taxon>Nephila</taxon>
    </lineage>
</organism>
<dbReference type="Gene3D" id="1.20.1070.10">
    <property type="entry name" value="Rhodopsin 7-helix transmembrane proteins"/>
    <property type="match status" value="1"/>
</dbReference>
<comment type="caution">
    <text evidence="10">The sequence shown here is derived from an EMBL/GenBank/DDBJ whole genome shotgun (WGS) entry which is preliminary data.</text>
</comment>
<proteinExistence type="inferred from homology"/>
<evidence type="ECO:0000256" key="5">
    <source>
        <dbReference type="ARBA" id="ARBA00022989"/>
    </source>
</evidence>
<dbReference type="InterPro" id="IPR000276">
    <property type="entry name" value="GPCR_Rhodpsn"/>
</dbReference>
<feature type="transmembrane region" description="Helical" evidence="8">
    <location>
        <begin position="193"/>
        <end position="215"/>
    </location>
</feature>
<sequence length="383" mass="44254">MPFPTIVSTMTNCTSNFTIDKDCTDLEESKTEVIVYSLLFLLASFGNIPVFISLFRGRRRASNINEMIFHLTIADLIVTFVLISLEISWRIAGKWIAGDTLCRIMLFFRAFGPYSSSMILACISINQFTSMANPLKVNGAEKRVRWMLCYAWAGSFVCSIPQSIIFHAESHPIHEDFKQCVSFHFFTAEYQKMLYEMFCIFSLYGGPLMVFVYCYGRIMWIVCQQSNLTQNTSCDSCSHTSRFNIRLSNTRQIEKKRSRTLKKNCILVFSFVCCWTPYVLIHLWGLFGSKCTKSMDVRIQSFMFMFAVFNFCQDSRRMFKDPLGVETDLDHILPTPDGIYLKLQQVSLVRQRINRGFTGEAPTSMTALCHVVVWNEDIYHTYC</sequence>
<protein>
    <submittedName>
        <fullName evidence="10">Gonadotropin-releasing hormone receptor</fullName>
    </submittedName>
</protein>
<dbReference type="GO" id="GO:0042277">
    <property type="term" value="F:peptide binding"/>
    <property type="evidence" value="ECO:0007669"/>
    <property type="project" value="TreeGrafter"/>
</dbReference>
<feature type="domain" description="G-protein coupled receptors family 1 profile" evidence="9">
    <location>
        <begin position="46"/>
        <end position="318"/>
    </location>
</feature>
<reference evidence="10" key="1">
    <citation type="submission" date="2020-08" db="EMBL/GenBank/DDBJ databases">
        <title>Multicomponent nature underlies the extraordinary mechanical properties of spider dragline silk.</title>
        <authorList>
            <person name="Kono N."/>
            <person name="Nakamura H."/>
            <person name="Mori M."/>
            <person name="Yoshida Y."/>
            <person name="Ohtoshi R."/>
            <person name="Malay A.D."/>
            <person name="Moran D.A.P."/>
            <person name="Tomita M."/>
            <person name="Numata K."/>
            <person name="Arakawa K."/>
        </authorList>
    </citation>
    <scope>NUCLEOTIDE SEQUENCE</scope>
</reference>
<dbReference type="InterPro" id="IPR017452">
    <property type="entry name" value="GPCR_Rhodpsn_7TM"/>
</dbReference>
<dbReference type="AlphaFoldDB" id="A0A8X6IN03"/>
<feature type="transmembrane region" description="Helical" evidence="8">
    <location>
        <begin position="146"/>
        <end position="168"/>
    </location>
</feature>
<keyword evidence="6 8" id="KW-0472">Membrane</keyword>
<feature type="transmembrane region" description="Helical" evidence="8">
    <location>
        <begin position="104"/>
        <end position="125"/>
    </location>
</feature>
<evidence type="ECO:0000256" key="6">
    <source>
        <dbReference type="ARBA" id="ARBA00023136"/>
    </source>
</evidence>
<evidence type="ECO:0000313" key="11">
    <source>
        <dbReference type="Proteomes" id="UP000887013"/>
    </source>
</evidence>
<gene>
    <name evidence="10" type="primary">GNRHR</name>
    <name evidence="10" type="ORF">NPIL_136801</name>
</gene>
<dbReference type="SUPFAM" id="SSF81321">
    <property type="entry name" value="Family A G protein-coupled receptor-like"/>
    <property type="match status" value="1"/>
</dbReference>
<dbReference type="GO" id="GO:0032870">
    <property type="term" value="P:cellular response to hormone stimulus"/>
    <property type="evidence" value="ECO:0007669"/>
    <property type="project" value="TreeGrafter"/>
</dbReference>
<accession>A0A8X6IN03</accession>
<evidence type="ECO:0000256" key="8">
    <source>
        <dbReference type="SAM" id="Phobius"/>
    </source>
</evidence>
<evidence type="ECO:0000256" key="2">
    <source>
        <dbReference type="ARBA" id="ARBA00010663"/>
    </source>
</evidence>
<comment type="similarity">
    <text evidence="2">Belongs to the G-protein coupled receptor 1 family.</text>
</comment>
<dbReference type="PANTHER" id="PTHR24241">
    <property type="entry name" value="NEUROPEPTIDE RECEPTOR-RELATED G-PROTEIN COUPLED RECEPTOR"/>
    <property type="match status" value="1"/>
</dbReference>
<feature type="transmembrane region" description="Helical" evidence="8">
    <location>
        <begin position="265"/>
        <end position="285"/>
    </location>
</feature>
<keyword evidence="11" id="KW-1185">Reference proteome</keyword>
<keyword evidence="3" id="KW-1003">Cell membrane</keyword>
<evidence type="ECO:0000259" key="9">
    <source>
        <dbReference type="PROSITE" id="PS50262"/>
    </source>
</evidence>
<dbReference type="GO" id="GO:0004930">
    <property type="term" value="F:G protein-coupled receptor activity"/>
    <property type="evidence" value="ECO:0007669"/>
    <property type="project" value="InterPro"/>
</dbReference>
<dbReference type="Pfam" id="PF00001">
    <property type="entry name" value="7tm_1"/>
    <property type="match status" value="1"/>
</dbReference>
<evidence type="ECO:0000256" key="4">
    <source>
        <dbReference type="ARBA" id="ARBA00022692"/>
    </source>
</evidence>
<dbReference type="EMBL" id="BMAW01045754">
    <property type="protein sequence ID" value="GFS51717.1"/>
    <property type="molecule type" value="Genomic_DNA"/>
</dbReference>
<dbReference type="PROSITE" id="PS50262">
    <property type="entry name" value="G_PROTEIN_RECEP_F1_2"/>
    <property type="match status" value="1"/>
</dbReference>
<feature type="transmembrane region" description="Helical" evidence="8">
    <location>
        <begin position="297"/>
        <end position="313"/>
    </location>
</feature>
<feature type="transmembrane region" description="Helical" evidence="8">
    <location>
        <begin position="34"/>
        <end position="55"/>
    </location>
</feature>
<comment type="subcellular location">
    <subcellularLocation>
        <location evidence="1">Cell membrane</location>
        <topology evidence="1">Multi-pass membrane protein</topology>
    </subcellularLocation>
</comment>
<feature type="transmembrane region" description="Helical" evidence="8">
    <location>
        <begin position="67"/>
        <end position="92"/>
    </location>
</feature>
<dbReference type="PRINTS" id="PR00237">
    <property type="entry name" value="GPCRRHODOPSN"/>
</dbReference>